<sequence>MTDRSGTMTGAVDRAMALPARVGGAALATAVRGLKLARPDEKPLHPRGDYFRGTVTRFGGGDSGVPWLDDTGTDEVVVRMSRAIGLPRPWPDVRGIALRLQLGDRESDLLFATTGWGRLTRFLLTAAWKADRQPYTTLLPYRTPQGPVVLGLRPDGQGVFHLERAFGTGEWKPFGRLVLDGRYAGPALSFDPIAAPVPGLPPYAWVAALRRPSYRTAQKGRSGAAQPTPGDHTERGGPV</sequence>
<gene>
    <name evidence="2" type="ORF">GCM10011584_30320</name>
</gene>
<evidence type="ECO:0008006" key="4">
    <source>
        <dbReference type="Google" id="ProtNLM"/>
    </source>
</evidence>
<evidence type="ECO:0000313" key="2">
    <source>
        <dbReference type="EMBL" id="GGO92883.1"/>
    </source>
</evidence>
<proteinExistence type="predicted"/>
<protein>
    <recommendedName>
        <fullName evidence="4">Phosphodiesterase</fullName>
    </recommendedName>
</protein>
<keyword evidence="3" id="KW-1185">Reference proteome</keyword>
<evidence type="ECO:0000313" key="3">
    <source>
        <dbReference type="Proteomes" id="UP000655410"/>
    </source>
</evidence>
<reference evidence="3" key="1">
    <citation type="journal article" date="2019" name="Int. J. Syst. Evol. Microbiol.">
        <title>The Global Catalogue of Microorganisms (GCM) 10K type strain sequencing project: providing services to taxonomists for standard genome sequencing and annotation.</title>
        <authorList>
            <consortium name="The Broad Institute Genomics Platform"/>
            <consortium name="The Broad Institute Genome Sequencing Center for Infectious Disease"/>
            <person name="Wu L."/>
            <person name="Ma J."/>
        </authorList>
    </citation>
    <scope>NUCLEOTIDE SEQUENCE [LARGE SCALE GENOMIC DNA]</scope>
    <source>
        <strain evidence="3">CGMCC 4.7371</strain>
    </source>
</reference>
<dbReference type="InterPro" id="IPR020835">
    <property type="entry name" value="Catalase_sf"/>
</dbReference>
<feature type="region of interest" description="Disordered" evidence="1">
    <location>
        <begin position="216"/>
        <end position="239"/>
    </location>
</feature>
<organism evidence="2 3">
    <name type="scientific">Nocardioides phosphati</name>
    <dbReference type="NCBI Taxonomy" id="1867775"/>
    <lineage>
        <taxon>Bacteria</taxon>
        <taxon>Bacillati</taxon>
        <taxon>Actinomycetota</taxon>
        <taxon>Actinomycetes</taxon>
        <taxon>Propionibacteriales</taxon>
        <taxon>Nocardioidaceae</taxon>
        <taxon>Nocardioides</taxon>
    </lineage>
</organism>
<accession>A0ABQ2NFE9</accession>
<dbReference type="Proteomes" id="UP000655410">
    <property type="component" value="Unassembled WGS sequence"/>
</dbReference>
<name>A0ABQ2NFE9_9ACTN</name>
<dbReference type="SUPFAM" id="SSF56634">
    <property type="entry name" value="Heme-dependent catalase-like"/>
    <property type="match status" value="1"/>
</dbReference>
<evidence type="ECO:0000256" key="1">
    <source>
        <dbReference type="SAM" id="MobiDB-lite"/>
    </source>
</evidence>
<comment type="caution">
    <text evidence="2">The sequence shown here is derived from an EMBL/GenBank/DDBJ whole genome shotgun (WGS) entry which is preliminary data.</text>
</comment>
<dbReference type="EMBL" id="BMNI01000009">
    <property type="protein sequence ID" value="GGO92883.1"/>
    <property type="molecule type" value="Genomic_DNA"/>
</dbReference>